<dbReference type="AlphaFoldDB" id="A0A0P9EXT6"/>
<dbReference type="SUPFAM" id="SSF55729">
    <property type="entry name" value="Acyl-CoA N-acyltransferases (Nat)"/>
    <property type="match status" value="1"/>
</dbReference>
<evidence type="ECO:0000313" key="3">
    <source>
        <dbReference type="Proteomes" id="UP000050482"/>
    </source>
</evidence>
<dbReference type="Pfam" id="PF13527">
    <property type="entry name" value="Acetyltransf_9"/>
    <property type="match status" value="1"/>
</dbReference>
<dbReference type="PATRIC" id="fig|471514.4.peg.461"/>
<dbReference type="PANTHER" id="PTHR37817">
    <property type="entry name" value="N-ACETYLTRANSFERASE EIS"/>
    <property type="match status" value="1"/>
</dbReference>
<dbReference type="GO" id="GO:0030649">
    <property type="term" value="P:aminoglycoside antibiotic catabolic process"/>
    <property type="evidence" value="ECO:0007669"/>
    <property type="project" value="TreeGrafter"/>
</dbReference>
<feature type="domain" description="N-acetyltransferase" evidence="1">
    <location>
        <begin position="4"/>
        <end position="163"/>
    </location>
</feature>
<dbReference type="STRING" id="471514.AN477_09440"/>
<dbReference type="GO" id="GO:0034069">
    <property type="term" value="F:aminoglycoside N-acetyltransferase activity"/>
    <property type="evidence" value="ECO:0007669"/>
    <property type="project" value="TreeGrafter"/>
</dbReference>
<proteinExistence type="predicted"/>
<gene>
    <name evidence="2" type="ORF">AN477_09440</name>
</gene>
<reference evidence="2 3" key="1">
    <citation type="submission" date="2015-09" db="EMBL/GenBank/DDBJ databases">
        <title>Draft genome sequence of Alicyclobacillus ferrooxydans DSM 22381.</title>
        <authorList>
            <person name="Hemp J."/>
        </authorList>
    </citation>
    <scope>NUCLEOTIDE SEQUENCE [LARGE SCALE GENOMIC DNA]</scope>
    <source>
        <strain evidence="2 3">TC-34</strain>
    </source>
</reference>
<dbReference type="EMBL" id="LJCO01000042">
    <property type="protein sequence ID" value="KPV43939.1"/>
    <property type="molecule type" value="Genomic_DNA"/>
</dbReference>
<comment type="caution">
    <text evidence="2">The sequence shown here is derived from an EMBL/GenBank/DDBJ whole genome shotgun (WGS) entry which is preliminary data.</text>
</comment>
<dbReference type="PROSITE" id="PS51186">
    <property type="entry name" value="GNAT"/>
    <property type="match status" value="1"/>
</dbReference>
<dbReference type="RefSeq" id="WP_054968907.1">
    <property type="nucleotide sequence ID" value="NZ_LJCO01000042.1"/>
</dbReference>
<dbReference type="PANTHER" id="PTHR37817:SF1">
    <property type="entry name" value="N-ACETYLTRANSFERASE EIS"/>
    <property type="match status" value="1"/>
</dbReference>
<name>A0A0P9EXT6_9BACL</name>
<protein>
    <recommendedName>
        <fullName evidence="1">N-acetyltransferase domain-containing protein</fullName>
    </recommendedName>
</protein>
<accession>A0A0P9EXT6</accession>
<organism evidence="2 3">
    <name type="scientific">Alicyclobacillus ferrooxydans</name>
    <dbReference type="NCBI Taxonomy" id="471514"/>
    <lineage>
        <taxon>Bacteria</taxon>
        <taxon>Bacillati</taxon>
        <taxon>Bacillota</taxon>
        <taxon>Bacilli</taxon>
        <taxon>Bacillales</taxon>
        <taxon>Alicyclobacillaceae</taxon>
        <taxon>Alicyclobacillus</taxon>
    </lineage>
</organism>
<evidence type="ECO:0000313" key="2">
    <source>
        <dbReference type="EMBL" id="KPV43939.1"/>
    </source>
</evidence>
<dbReference type="InterPro" id="IPR051554">
    <property type="entry name" value="Acetyltransferase_Eis"/>
</dbReference>
<dbReference type="InterPro" id="IPR016181">
    <property type="entry name" value="Acyl_CoA_acyltransferase"/>
</dbReference>
<dbReference type="OrthoDB" id="9804948at2"/>
<keyword evidence="3" id="KW-1185">Reference proteome</keyword>
<evidence type="ECO:0000259" key="1">
    <source>
        <dbReference type="PROSITE" id="PS51186"/>
    </source>
</evidence>
<sequence>MECVEIRQVQNRSELEACYDLWSLVFPTETRHFFQERLDLDSSYSFETTWIAKVDNVIASAIQIFPYSCWLDQVIVRAGGIGNVATHPKYRGKGLAQEILHAASEWMITNGYSISLLLTGIHSFYEQVGWRKVVESIYKFNTGAIQTLAFKDIHHYRFAKMHEDLKSIQEIYDSFNKVRTNSSIRTRDYWMDQIKWRRESGENFFVAVVDDTPTAYLRLHEANGKIVVTEACYTHDRNQMRQLFEQFCLLVPHRNIEIRIPNDHVLNMLFRDHKIKADEYDNCMWRVLDWPKLMKRMENTFSRRIAQLEYVQPRDVLLHSKNGTVLVNISTNKQVNVYSASGERSYNERFVVTEGELLTLLFQGSDYVSNRQLRDSDTIRMLFPKQGSIMWSTDFF</sequence>
<dbReference type="Proteomes" id="UP000050482">
    <property type="component" value="Unassembled WGS sequence"/>
</dbReference>
<dbReference type="Gene3D" id="3.40.630.30">
    <property type="match status" value="2"/>
</dbReference>
<dbReference type="CDD" id="cd04301">
    <property type="entry name" value="NAT_SF"/>
    <property type="match status" value="1"/>
</dbReference>
<dbReference type="InterPro" id="IPR000182">
    <property type="entry name" value="GNAT_dom"/>
</dbReference>